<dbReference type="EC" id="2.4.1.-" evidence="11"/>
<dbReference type="PANTHER" id="PTHR11214">
    <property type="entry name" value="BETA-1,3-N-ACETYLGLUCOSAMINYLTRANSFERASE"/>
    <property type="match status" value="1"/>
</dbReference>
<evidence type="ECO:0000256" key="6">
    <source>
        <dbReference type="ARBA" id="ARBA00022968"/>
    </source>
</evidence>
<dbReference type="GO" id="GO:0016758">
    <property type="term" value="F:hexosyltransferase activity"/>
    <property type="evidence" value="ECO:0007669"/>
    <property type="project" value="InterPro"/>
</dbReference>
<dbReference type="InParanoid" id="A0A1S3HMU4"/>
<evidence type="ECO:0000256" key="8">
    <source>
        <dbReference type="ARBA" id="ARBA00023034"/>
    </source>
</evidence>
<dbReference type="KEGG" id="lak:106156571"/>
<feature type="transmembrane region" description="Helical" evidence="11">
    <location>
        <begin position="20"/>
        <end position="38"/>
    </location>
</feature>
<dbReference type="GO" id="GO:0006493">
    <property type="term" value="P:protein O-linked glycosylation"/>
    <property type="evidence" value="ECO:0007669"/>
    <property type="project" value="TreeGrafter"/>
</dbReference>
<name>A0A1S3HMU4_LINAN</name>
<dbReference type="Proteomes" id="UP000085678">
    <property type="component" value="Unplaced"/>
</dbReference>
<keyword evidence="10" id="KW-0325">Glycoprotein</keyword>
<dbReference type="Gene3D" id="3.90.550.50">
    <property type="match status" value="1"/>
</dbReference>
<evidence type="ECO:0000256" key="3">
    <source>
        <dbReference type="ARBA" id="ARBA00022676"/>
    </source>
</evidence>
<keyword evidence="12" id="KW-1185">Reference proteome</keyword>
<dbReference type="RefSeq" id="XP_013387337.1">
    <property type="nucleotide sequence ID" value="XM_013531883.1"/>
</dbReference>
<evidence type="ECO:0000256" key="9">
    <source>
        <dbReference type="ARBA" id="ARBA00023136"/>
    </source>
</evidence>
<evidence type="ECO:0000256" key="1">
    <source>
        <dbReference type="ARBA" id="ARBA00004323"/>
    </source>
</evidence>
<keyword evidence="5 11" id="KW-0812">Transmembrane</keyword>
<comment type="similarity">
    <text evidence="2 11">Belongs to the glycosyltransferase 31 family.</text>
</comment>
<evidence type="ECO:0000313" key="12">
    <source>
        <dbReference type="Proteomes" id="UP000085678"/>
    </source>
</evidence>
<evidence type="ECO:0000256" key="2">
    <source>
        <dbReference type="ARBA" id="ARBA00008661"/>
    </source>
</evidence>
<accession>A0A1S3HMU4</accession>
<reference evidence="13" key="1">
    <citation type="submission" date="2025-08" db="UniProtKB">
        <authorList>
            <consortium name="RefSeq"/>
        </authorList>
    </citation>
    <scope>IDENTIFICATION</scope>
    <source>
        <tissue evidence="13">Gonads</tissue>
    </source>
</reference>
<keyword evidence="9 11" id="KW-0472">Membrane</keyword>
<evidence type="ECO:0000313" key="13">
    <source>
        <dbReference type="RefSeq" id="XP_013387337.1"/>
    </source>
</evidence>
<evidence type="ECO:0000256" key="4">
    <source>
        <dbReference type="ARBA" id="ARBA00022679"/>
    </source>
</evidence>
<keyword evidence="3 11" id="KW-0328">Glycosyltransferase</keyword>
<gene>
    <name evidence="13" type="primary">LOC106156571</name>
</gene>
<keyword evidence="7 11" id="KW-1133">Transmembrane helix</keyword>
<keyword evidence="6 11" id="KW-0735">Signal-anchor</keyword>
<keyword evidence="4" id="KW-0808">Transferase</keyword>
<dbReference type="InterPro" id="IPR002659">
    <property type="entry name" value="Glyco_trans_31"/>
</dbReference>
<evidence type="ECO:0000256" key="5">
    <source>
        <dbReference type="ARBA" id="ARBA00022692"/>
    </source>
</evidence>
<dbReference type="AlphaFoldDB" id="A0A1S3HMU4"/>
<keyword evidence="8 11" id="KW-0333">Golgi apparatus</keyword>
<dbReference type="OrthoDB" id="115198at2759"/>
<dbReference type="PANTHER" id="PTHR11214:SF314">
    <property type="entry name" value="HEXOSYLTRANSFERASE"/>
    <property type="match status" value="1"/>
</dbReference>
<evidence type="ECO:0000256" key="11">
    <source>
        <dbReference type="RuleBase" id="RU363063"/>
    </source>
</evidence>
<proteinExistence type="inferred from homology"/>
<dbReference type="FunFam" id="3.90.550.50:FF:000001">
    <property type="entry name" value="Hexosyltransferase"/>
    <property type="match status" value="1"/>
</dbReference>
<sequence length="470" mass="54699">MFTCKRLLRWIYHRKRIVKLISTPGILFVTLFIIHAWIEPENHELRNAKVLEQKVDRFAAESQNADGQISSLRASKFIIDNDKRLNEDQLIKATEKGEPTLIQKHTSKKLTTSASKADIGSNVLAVGTKTAAFSGNQKEIEFPVFYGTHSVKKLLKEDKLHVENANNYADTFTYDLQPREMCAQNKPFMVIIVHSAHSNFHRRNIIRRSWGRKDYLPAMNLDFRVIFVLGQSSSRSDDLQVTHEAGVYGDILTANFTDSYFNNTFKHVAWFQWVCANCDKAAHILKVDDDVMVDIFEVIRYIQSSVEAVVANSKPNYIHGFLHKNPRVLRDQKKKWHVDRTHYLDDRYPTFPGGLAYITNVDTVCKLYQSSKVVPFWPFDDVYVGIVIAVAKRIYLKDISKKYSVFHCCANIERDFFLKQLFFAHLKRGENEAIDSMVSMYDRLIQREKDYSGFQKWVYSENTRYLRHQI</sequence>
<evidence type="ECO:0000256" key="7">
    <source>
        <dbReference type="ARBA" id="ARBA00022989"/>
    </source>
</evidence>
<evidence type="ECO:0000256" key="10">
    <source>
        <dbReference type="ARBA" id="ARBA00023180"/>
    </source>
</evidence>
<dbReference type="Pfam" id="PF01762">
    <property type="entry name" value="Galactosyl_T"/>
    <property type="match status" value="1"/>
</dbReference>
<dbReference type="GeneID" id="106156571"/>
<organism evidence="12 13">
    <name type="scientific">Lingula anatina</name>
    <name type="common">Brachiopod</name>
    <name type="synonym">Lingula unguis</name>
    <dbReference type="NCBI Taxonomy" id="7574"/>
    <lineage>
        <taxon>Eukaryota</taxon>
        <taxon>Metazoa</taxon>
        <taxon>Spiralia</taxon>
        <taxon>Lophotrochozoa</taxon>
        <taxon>Brachiopoda</taxon>
        <taxon>Linguliformea</taxon>
        <taxon>Lingulata</taxon>
        <taxon>Lingulida</taxon>
        <taxon>Linguloidea</taxon>
        <taxon>Lingulidae</taxon>
        <taxon>Lingula</taxon>
    </lineage>
</organism>
<comment type="subcellular location">
    <subcellularLocation>
        <location evidence="1 11">Golgi apparatus membrane</location>
        <topology evidence="1 11">Single-pass type II membrane protein</topology>
    </subcellularLocation>
</comment>
<protein>
    <recommendedName>
        <fullName evidence="11">Hexosyltransferase</fullName>
        <ecNumber evidence="11">2.4.1.-</ecNumber>
    </recommendedName>
</protein>
<dbReference type="GO" id="GO:0000139">
    <property type="term" value="C:Golgi membrane"/>
    <property type="evidence" value="ECO:0007669"/>
    <property type="project" value="UniProtKB-SubCell"/>
</dbReference>